<dbReference type="Pfam" id="PF03175">
    <property type="entry name" value="DNA_pol_B_2"/>
    <property type="match status" value="1"/>
</dbReference>
<comment type="similarity">
    <text evidence="1">Belongs to the DNA polymerase type-B family.</text>
</comment>
<comment type="caution">
    <text evidence="10">The sequence shown here is derived from an EMBL/GenBank/DDBJ whole genome shotgun (WGS) entry which is preliminary data.</text>
</comment>
<evidence type="ECO:0000256" key="3">
    <source>
        <dbReference type="ARBA" id="ARBA00022679"/>
    </source>
</evidence>
<comment type="catalytic activity">
    <reaction evidence="8">
        <text>DNA(n) + a 2'-deoxyribonucleoside 5'-triphosphate = DNA(n+1) + diphosphate</text>
        <dbReference type="Rhea" id="RHEA:22508"/>
        <dbReference type="Rhea" id="RHEA-COMP:17339"/>
        <dbReference type="Rhea" id="RHEA-COMP:17340"/>
        <dbReference type="ChEBI" id="CHEBI:33019"/>
        <dbReference type="ChEBI" id="CHEBI:61560"/>
        <dbReference type="ChEBI" id="CHEBI:173112"/>
        <dbReference type="EC" id="2.7.7.7"/>
    </reaction>
</comment>
<proteinExistence type="inferred from homology"/>
<evidence type="ECO:0000256" key="2">
    <source>
        <dbReference type="ARBA" id="ARBA00012417"/>
    </source>
</evidence>
<keyword evidence="3" id="KW-0808">Transferase</keyword>
<dbReference type="EC" id="2.7.7.7" evidence="2"/>
<dbReference type="SUPFAM" id="SSF56672">
    <property type="entry name" value="DNA/RNA polymerases"/>
    <property type="match status" value="1"/>
</dbReference>
<dbReference type="Proteomes" id="UP000292052">
    <property type="component" value="Unassembled WGS sequence"/>
</dbReference>
<keyword evidence="7" id="KW-0238">DNA-binding</keyword>
<dbReference type="EMBL" id="QDEB01131764">
    <property type="protein sequence ID" value="RZB39049.1"/>
    <property type="molecule type" value="Genomic_DNA"/>
</dbReference>
<feature type="non-terminal residue" evidence="10">
    <location>
        <position position="107"/>
    </location>
</feature>
<dbReference type="InterPro" id="IPR004868">
    <property type="entry name" value="DNA-dir_DNA_pol_B_mt/vir"/>
</dbReference>
<evidence type="ECO:0000313" key="11">
    <source>
        <dbReference type="Proteomes" id="UP000292052"/>
    </source>
</evidence>
<keyword evidence="4" id="KW-0548">Nucleotidyltransferase</keyword>
<dbReference type="InterPro" id="IPR023211">
    <property type="entry name" value="DNA_pol_palm_dom_sf"/>
</dbReference>
<keyword evidence="11" id="KW-1185">Reference proteome</keyword>
<sequence>MWECEWTKSKKYKNEMKQIKNDIRELEELNPRNAFFGGRTNATKLKVKGKKMKYIDICSLYPTVQCYDDYPVGHPTKIFKPPTYNSKWYGLIKCAILPPRGLYHPVL</sequence>
<dbReference type="Gene3D" id="3.90.1600.10">
    <property type="entry name" value="Palm domain of DNA polymerase"/>
    <property type="match status" value="1"/>
</dbReference>
<evidence type="ECO:0000256" key="5">
    <source>
        <dbReference type="ARBA" id="ARBA00022705"/>
    </source>
</evidence>
<keyword evidence="5" id="KW-0235">DNA replication</keyword>
<dbReference type="PANTHER" id="PTHR33568:SF3">
    <property type="entry name" value="DNA-DIRECTED DNA POLYMERASE"/>
    <property type="match status" value="1"/>
</dbReference>
<dbReference type="AlphaFoldDB" id="A0A482V6E8"/>
<evidence type="ECO:0000256" key="6">
    <source>
        <dbReference type="ARBA" id="ARBA00022932"/>
    </source>
</evidence>
<evidence type="ECO:0000259" key="9">
    <source>
        <dbReference type="Pfam" id="PF03175"/>
    </source>
</evidence>
<protein>
    <recommendedName>
        <fullName evidence="2">DNA-directed DNA polymerase</fullName>
        <ecNumber evidence="2">2.7.7.7</ecNumber>
    </recommendedName>
</protein>
<evidence type="ECO:0000256" key="7">
    <source>
        <dbReference type="ARBA" id="ARBA00023125"/>
    </source>
</evidence>
<gene>
    <name evidence="10" type="ORF">BDFB_015161</name>
</gene>
<evidence type="ECO:0000256" key="8">
    <source>
        <dbReference type="ARBA" id="ARBA00049244"/>
    </source>
</evidence>
<reference evidence="10 11" key="1">
    <citation type="submission" date="2017-03" db="EMBL/GenBank/DDBJ databases">
        <title>Genome of the blue death feigning beetle - Asbolus verrucosus.</title>
        <authorList>
            <person name="Rider S.D."/>
        </authorList>
    </citation>
    <scope>NUCLEOTIDE SEQUENCE [LARGE SCALE GENOMIC DNA]</scope>
    <source>
        <strain evidence="10">Butters</strain>
        <tissue evidence="10">Head and leg muscle</tissue>
    </source>
</reference>
<dbReference type="GO" id="GO:0000166">
    <property type="term" value="F:nucleotide binding"/>
    <property type="evidence" value="ECO:0007669"/>
    <property type="project" value="InterPro"/>
</dbReference>
<accession>A0A482V6E8</accession>
<name>A0A482V6E8_ASBVE</name>
<dbReference type="GO" id="GO:0003887">
    <property type="term" value="F:DNA-directed DNA polymerase activity"/>
    <property type="evidence" value="ECO:0007669"/>
    <property type="project" value="UniProtKB-KW"/>
</dbReference>
<evidence type="ECO:0000256" key="1">
    <source>
        <dbReference type="ARBA" id="ARBA00005755"/>
    </source>
</evidence>
<evidence type="ECO:0000313" key="10">
    <source>
        <dbReference type="EMBL" id="RZB39049.1"/>
    </source>
</evidence>
<keyword evidence="6" id="KW-0239">DNA-directed DNA polymerase</keyword>
<evidence type="ECO:0000256" key="4">
    <source>
        <dbReference type="ARBA" id="ARBA00022695"/>
    </source>
</evidence>
<dbReference type="GO" id="GO:0003677">
    <property type="term" value="F:DNA binding"/>
    <property type="evidence" value="ECO:0007669"/>
    <property type="project" value="UniProtKB-KW"/>
</dbReference>
<feature type="domain" description="DNA-directed DNA polymerase family B mitochondria/virus" evidence="9">
    <location>
        <begin position="30"/>
        <end position="99"/>
    </location>
</feature>
<dbReference type="PANTHER" id="PTHR33568">
    <property type="entry name" value="DNA POLYMERASE"/>
    <property type="match status" value="1"/>
</dbReference>
<organism evidence="10 11">
    <name type="scientific">Asbolus verrucosus</name>
    <name type="common">Desert ironclad beetle</name>
    <dbReference type="NCBI Taxonomy" id="1661398"/>
    <lineage>
        <taxon>Eukaryota</taxon>
        <taxon>Metazoa</taxon>
        <taxon>Ecdysozoa</taxon>
        <taxon>Arthropoda</taxon>
        <taxon>Hexapoda</taxon>
        <taxon>Insecta</taxon>
        <taxon>Pterygota</taxon>
        <taxon>Neoptera</taxon>
        <taxon>Endopterygota</taxon>
        <taxon>Coleoptera</taxon>
        <taxon>Polyphaga</taxon>
        <taxon>Cucujiformia</taxon>
        <taxon>Tenebrionidae</taxon>
        <taxon>Pimeliinae</taxon>
        <taxon>Asbolus</taxon>
    </lineage>
</organism>
<dbReference type="OrthoDB" id="5871067at2759"/>
<dbReference type="GO" id="GO:0006260">
    <property type="term" value="P:DNA replication"/>
    <property type="evidence" value="ECO:0007669"/>
    <property type="project" value="UniProtKB-KW"/>
</dbReference>
<dbReference type="InterPro" id="IPR043502">
    <property type="entry name" value="DNA/RNA_pol_sf"/>
</dbReference>